<dbReference type="Gene3D" id="1.10.10.10">
    <property type="entry name" value="Winged helix-like DNA-binding domain superfamily/Winged helix DNA-binding domain"/>
    <property type="match status" value="1"/>
</dbReference>
<dbReference type="Pfam" id="PF09107">
    <property type="entry name" value="WHD_3rd_SelB"/>
    <property type="match status" value="1"/>
</dbReference>
<evidence type="ECO:0000256" key="4">
    <source>
        <dbReference type="ARBA" id="ARBA00022917"/>
    </source>
</evidence>
<dbReference type="GO" id="GO:0005525">
    <property type="term" value="F:GTP binding"/>
    <property type="evidence" value="ECO:0007669"/>
    <property type="project" value="UniProtKB-KW"/>
</dbReference>
<reference evidence="9 10" key="1">
    <citation type="submission" date="2020-07" db="EMBL/GenBank/DDBJ databases">
        <title>Genome of Haloechinothrix sp.</title>
        <authorList>
            <person name="Tang S.-K."/>
            <person name="Yang L."/>
            <person name="Zhu W.-Y."/>
        </authorList>
    </citation>
    <scope>NUCLEOTIDE SEQUENCE [LARGE SCALE GENOMIC DNA]</scope>
    <source>
        <strain evidence="9 10">YIM 98757</strain>
    </source>
</reference>
<dbReference type="Gene3D" id="2.40.30.10">
    <property type="entry name" value="Translation factors"/>
    <property type="match status" value="1"/>
</dbReference>
<dbReference type="Gene3D" id="3.40.50.300">
    <property type="entry name" value="P-loop containing nucleotide triphosphate hydrolases"/>
    <property type="match status" value="1"/>
</dbReference>
<evidence type="ECO:0000256" key="2">
    <source>
        <dbReference type="ARBA" id="ARBA00015953"/>
    </source>
</evidence>
<comment type="function">
    <text evidence="6">Translation factor necessary for the incorporation of selenocysteine into proteins. It probably replaces EF-Tu for the insertion of selenocysteine directed by the UGA codon. SelB binds GTP and GDP.</text>
</comment>
<dbReference type="RefSeq" id="WP_180891310.1">
    <property type="nucleotide sequence ID" value="NZ_JACCKD010000001.1"/>
</dbReference>
<evidence type="ECO:0000256" key="7">
    <source>
        <dbReference type="ARBA" id="ARBA00031615"/>
    </source>
</evidence>
<keyword evidence="4" id="KW-0648">Protein biosynthesis</keyword>
<evidence type="ECO:0000256" key="5">
    <source>
        <dbReference type="ARBA" id="ARBA00023134"/>
    </source>
</evidence>
<dbReference type="NCBIfam" id="TIGR00475">
    <property type="entry name" value="selB"/>
    <property type="match status" value="1"/>
</dbReference>
<dbReference type="InterPro" id="IPR000795">
    <property type="entry name" value="T_Tr_GTP-bd_dom"/>
</dbReference>
<sequence length="584" mass="62177">MYVVATAGHVDHGKSTLVRELTGMEPDRLAEERRRALTVDLGFVWTELDGRVLAFVDVPGHERFVANMLTGVGPVTAVLFVVSAEEGWQAQSTEHLAALDAFGVRHGLLVVTKSDRAEAEPVLRDARERIARTSLGHVPALAVSAHSGAGLDRLREELVGMVGRLPPADREADVRLWVDRSFTVRGAGTVITGTLGAGTLRVGDELALTGSEQRAAVRGLQSLGRDRAEVAAVARVAVNLRGVGREHIQRGHALLTPGAWRHTTEVDARVRDEAAADLHRDLVLHIGAAAVPCRVRALGTDTVRLALAAEVPLAAGDTGLLRDPGEHRIPAGVEVLDAHPPRLRGRGAAAARAAVLDAGEEARAYVRRHGAVPVRELEILGWQLPGSRVGDWAVDDDLLAGLPARVSERVTEWASANPLAAGMPIESLRKALGVPGEVLSAVLPETGLDVQDGRVRRPGAVGSLPEAVERAVRDLESSLAEQPFRAPEAGDLAALGLGARELAAAERAGRLVRIADGVVLTPDALHRAARELTALDPPFTVSEVRRALGTTRRVAVPLLERLDGEGVTERLPDNTRRLAGFPRR</sequence>
<dbReference type="InterPro" id="IPR027417">
    <property type="entry name" value="P-loop_NTPase"/>
</dbReference>
<dbReference type="InterPro" id="IPR050055">
    <property type="entry name" value="EF-Tu_GTPase"/>
</dbReference>
<evidence type="ECO:0000256" key="6">
    <source>
        <dbReference type="ARBA" id="ARBA00025526"/>
    </source>
</evidence>
<dbReference type="GO" id="GO:0001514">
    <property type="term" value="P:selenocysteine incorporation"/>
    <property type="evidence" value="ECO:0007669"/>
    <property type="project" value="InterPro"/>
</dbReference>
<dbReference type="SUPFAM" id="SSF46785">
    <property type="entry name" value="Winged helix' DNA-binding domain"/>
    <property type="match status" value="1"/>
</dbReference>
<dbReference type="Pfam" id="PF03144">
    <property type="entry name" value="GTP_EFTU_D2"/>
    <property type="match status" value="1"/>
</dbReference>
<dbReference type="InterPro" id="IPR009000">
    <property type="entry name" value="Transl_B-barrel_sf"/>
</dbReference>
<organism evidence="9 10">
    <name type="scientific">Haloechinothrix aidingensis</name>
    <dbReference type="NCBI Taxonomy" id="2752311"/>
    <lineage>
        <taxon>Bacteria</taxon>
        <taxon>Bacillati</taxon>
        <taxon>Actinomycetota</taxon>
        <taxon>Actinomycetes</taxon>
        <taxon>Pseudonocardiales</taxon>
        <taxon>Pseudonocardiaceae</taxon>
        <taxon>Haloechinothrix</taxon>
    </lineage>
</organism>
<comment type="subcellular location">
    <subcellularLocation>
        <location evidence="1">Cytoplasm</location>
    </subcellularLocation>
</comment>
<dbReference type="SUPFAM" id="SSF52540">
    <property type="entry name" value="P-loop containing nucleoside triphosphate hydrolases"/>
    <property type="match status" value="1"/>
</dbReference>
<name>A0A838A7E9_9PSEU</name>
<dbReference type="EMBL" id="JACCKD010000001">
    <property type="protein sequence ID" value="MBA0124447.1"/>
    <property type="molecule type" value="Genomic_DNA"/>
</dbReference>
<dbReference type="GO" id="GO:0003746">
    <property type="term" value="F:translation elongation factor activity"/>
    <property type="evidence" value="ECO:0007669"/>
    <property type="project" value="UniProtKB-KW"/>
</dbReference>
<dbReference type="GO" id="GO:0003924">
    <property type="term" value="F:GTPase activity"/>
    <property type="evidence" value="ECO:0007669"/>
    <property type="project" value="InterPro"/>
</dbReference>
<dbReference type="InterPro" id="IPR036388">
    <property type="entry name" value="WH-like_DNA-bd_sf"/>
</dbReference>
<dbReference type="AlphaFoldDB" id="A0A838A7E9"/>
<dbReference type="PANTHER" id="PTHR43721:SF22">
    <property type="entry name" value="ELONGATION FACTOR TU, MITOCHONDRIAL"/>
    <property type="match status" value="1"/>
</dbReference>
<dbReference type="CDD" id="cd04171">
    <property type="entry name" value="SelB"/>
    <property type="match status" value="1"/>
</dbReference>
<evidence type="ECO:0000313" key="10">
    <source>
        <dbReference type="Proteomes" id="UP000582974"/>
    </source>
</evidence>
<gene>
    <name evidence="9" type="primary">selB</name>
    <name evidence="9" type="ORF">H0B56_02705</name>
</gene>
<dbReference type="Gene3D" id="1.10.10.2770">
    <property type="match status" value="1"/>
</dbReference>
<proteinExistence type="predicted"/>
<keyword evidence="5" id="KW-0342">GTP-binding</keyword>
<dbReference type="Proteomes" id="UP000582974">
    <property type="component" value="Unassembled WGS sequence"/>
</dbReference>
<evidence type="ECO:0000256" key="1">
    <source>
        <dbReference type="ARBA" id="ARBA00004496"/>
    </source>
</evidence>
<evidence type="ECO:0000256" key="3">
    <source>
        <dbReference type="ARBA" id="ARBA00022490"/>
    </source>
</evidence>
<comment type="caution">
    <text evidence="9">The sequence shown here is derived from an EMBL/GenBank/DDBJ whole genome shotgun (WGS) entry which is preliminary data.</text>
</comment>
<dbReference type="GO" id="GO:0003723">
    <property type="term" value="F:RNA binding"/>
    <property type="evidence" value="ECO:0007669"/>
    <property type="project" value="InterPro"/>
</dbReference>
<dbReference type="PANTHER" id="PTHR43721">
    <property type="entry name" value="ELONGATION FACTOR TU-RELATED"/>
    <property type="match status" value="1"/>
</dbReference>
<dbReference type="GO" id="GO:0005737">
    <property type="term" value="C:cytoplasm"/>
    <property type="evidence" value="ECO:0007669"/>
    <property type="project" value="UniProtKB-SubCell"/>
</dbReference>
<protein>
    <recommendedName>
        <fullName evidence="2">Selenocysteine-specific elongation factor</fullName>
    </recommendedName>
    <alternativeName>
        <fullName evidence="7">SelB translation factor</fullName>
    </alternativeName>
</protein>
<dbReference type="SUPFAM" id="SSF50447">
    <property type="entry name" value="Translation proteins"/>
    <property type="match status" value="1"/>
</dbReference>
<dbReference type="InterPro" id="IPR015191">
    <property type="entry name" value="SelB_WHD4"/>
</dbReference>
<feature type="domain" description="Tr-type G" evidence="8">
    <location>
        <begin position="1"/>
        <end position="168"/>
    </location>
</feature>
<evidence type="ECO:0000313" key="9">
    <source>
        <dbReference type="EMBL" id="MBA0124447.1"/>
    </source>
</evidence>
<keyword evidence="3" id="KW-0963">Cytoplasm</keyword>
<dbReference type="PROSITE" id="PS51722">
    <property type="entry name" value="G_TR_2"/>
    <property type="match status" value="1"/>
</dbReference>
<dbReference type="Pfam" id="PF00009">
    <property type="entry name" value="GTP_EFTU"/>
    <property type="match status" value="1"/>
</dbReference>
<dbReference type="InterPro" id="IPR004535">
    <property type="entry name" value="Transl_elong_SelB"/>
</dbReference>
<dbReference type="InterPro" id="IPR036390">
    <property type="entry name" value="WH_DNA-bd_sf"/>
</dbReference>
<keyword evidence="9" id="KW-0251">Elongation factor</keyword>
<accession>A0A838A7E9</accession>
<keyword evidence="5" id="KW-0547">Nucleotide-binding</keyword>
<evidence type="ECO:0000259" key="8">
    <source>
        <dbReference type="PROSITE" id="PS51722"/>
    </source>
</evidence>
<keyword evidence="10" id="KW-1185">Reference proteome</keyword>
<dbReference type="InterPro" id="IPR004161">
    <property type="entry name" value="EFTu-like_2"/>
</dbReference>